<gene>
    <name evidence="3" type="ORF">GPM918_LOCUS18256</name>
    <name evidence="4" type="ORF">SRO942_LOCUS18248</name>
</gene>
<dbReference type="InterPro" id="IPR027417">
    <property type="entry name" value="P-loop_NTPase"/>
</dbReference>
<reference evidence="3" key="1">
    <citation type="submission" date="2021-02" db="EMBL/GenBank/DDBJ databases">
        <authorList>
            <person name="Nowell W R."/>
        </authorList>
    </citation>
    <scope>NUCLEOTIDE SEQUENCE</scope>
</reference>
<proteinExistence type="predicted"/>
<dbReference type="Gene3D" id="3.40.50.300">
    <property type="entry name" value="P-loop containing nucleotide triphosphate hydrolases"/>
    <property type="match status" value="1"/>
</dbReference>
<accession>A0A814NCJ1</accession>
<evidence type="ECO:0000313" key="5">
    <source>
        <dbReference type="Proteomes" id="UP000663829"/>
    </source>
</evidence>
<dbReference type="GO" id="GO:0005525">
    <property type="term" value="F:GTP binding"/>
    <property type="evidence" value="ECO:0007669"/>
    <property type="project" value="InterPro"/>
</dbReference>
<dbReference type="EMBL" id="CAJOBC010005227">
    <property type="protein sequence ID" value="CAF3856328.1"/>
    <property type="molecule type" value="Genomic_DNA"/>
</dbReference>
<evidence type="ECO:0000259" key="2">
    <source>
        <dbReference type="PROSITE" id="PS51717"/>
    </source>
</evidence>
<name>A0A814NCJ1_9BILA</name>
<evidence type="ECO:0000256" key="1">
    <source>
        <dbReference type="SAM" id="MobiDB-lite"/>
    </source>
</evidence>
<dbReference type="InterPro" id="IPR030383">
    <property type="entry name" value="G_VLIG_dom"/>
</dbReference>
<feature type="domain" description="VLIG-type G" evidence="2">
    <location>
        <begin position="1553"/>
        <end position="1823"/>
    </location>
</feature>
<organism evidence="3 5">
    <name type="scientific">Didymodactylos carnosus</name>
    <dbReference type="NCBI Taxonomy" id="1234261"/>
    <lineage>
        <taxon>Eukaryota</taxon>
        <taxon>Metazoa</taxon>
        <taxon>Spiralia</taxon>
        <taxon>Gnathifera</taxon>
        <taxon>Rotifera</taxon>
        <taxon>Eurotatoria</taxon>
        <taxon>Bdelloidea</taxon>
        <taxon>Philodinida</taxon>
        <taxon>Philodinidae</taxon>
        <taxon>Didymodactylos</taxon>
    </lineage>
</organism>
<dbReference type="PANTHER" id="PTHR22796">
    <property type="entry name" value="URG4-RELATED"/>
    <property type="match status" value="1"/>
</dbReference>
<protein>
    <recommendedName>
        <fullName evidence="2">VLIG-type G domain-containing protein</fullName>
    </recommendedName>
</protein>
<dbReference type="PROSITE" id="PS51717">
    <property type="entry name" value="G_VLIG"/>
    <property type="match status" value="1"/>
</dbReference>
<feature type="non-terminal residue" evidence="3">
    <location>
        <position position="1"/>
    </location>
</feature>
<sequence>INWHDLIKEGLDASELASNICYIFKLQSNKQITLSTSDIQNITNLCPKAVDDDLLTFLNDIGGKSQLLTLVSNYITDLNSLAQIVSDPSQLNNIKLEAIIVQKMKSKLELRGEIINDPGWINGGELLDKICKLYPTLASFRFLSYDELQSKCGFNGDKTTRSQRNILEKIWMNGNDLRMAMDKYNLPLIITKDLEEKGVRALDQLSRDHVATLINDNHRKTKENSSRMANKDKGLARDEDLKFKAKLNHLYKIESKNGKTENIKRNDDLQERKIRTDEAIKSVNEIGTKLKDNASHSTAQVKQSLDSVAQKLNVNWKYSEDELKNPDVLLDTILKDLKIVQETYNSASCLPDKSDEDIIAHVGGGAALYGIQLTDLSHLGKEATLPMLRRPLCCELTNPKKTFIDQTRKFTSLNASNEFRKTIETGGWTLAVEVSASGWGASGSASYSNSETTTTDHTKQNKKQSTDLILTQYSFVPMKSFRIPLEEMKLSIEAEEALMGVTNVPTAKEFLSKFNSHISNALQTVGGIFRSTITVHTEEETDLEQLQEIASKSQKASAKAGYSGFGCSVSVAVSHETFNVKGSTTNSEKIERTATISTDTECWGPACKNSELFKVTLQANNSTWYLIDRNELSTFVPIWIIVERSYTEPTLIAAAEKIKQEWMRQAKKNAHIPIIQLEIQRVLVHEDCNPKDEDWTVPPLQGGDMKRLDLDGKVAMIDDAISEILGKNLDLNKMATSALIRNIGVIFRTVVNESEQYGSSLLPVLLQPKSSLTSFLMALARLSDSVKINHVSSLLATIFTKEKLQQFKSEYHLQLHPEIDTLILKGINANDGKTKFEVGNQIQFNSLFNTSTIPLQQLPSFLKSLMEEQITNDIFKLGDFNLHVTALISKSLENSTELADKGGLQDIGLLHVQQTKNLLQKYGWLHSHDAFVMELSQQGLETLFDNMNIILTKKNTGPLQTPVGIPDSITPSVSFSNITKNDYIIKYHYTDWLVDRPLPTTNTPIVRFMDELRHRLKITSSLITESRSIEATTQRSGGLSSTWTKSKEKQASYATIPSSYSVYNTLIHLVNHSDISSQIELFRLIIERRSAVPILVPNLDRLFLTDELPFQYNIDALSFVNTKLAQQRDFNLAYDCSLIRIAIISMRSIQHSESSEWMKQIFSCYSISLLSLSAINCIINDQCIGEIGVGFIPNIGHNQNDTKVYKDEKNQAVLLLHVIGDYKSLWPFIRNFADIIMVEEDPTHDVRFQPILPLHDDCALITWKVSLAQFGYEEIDENNFHFYGSVNQTVQDIRELLSGAHIKYQGKSRKELYSINNAELYKRNSIDLINVETVVKSQNYAILRREELKLQKIFALEAENVTLYYKARNKAAEQQAIDYEIKKCRQNRIIEASSTETHLLIQCFIGILSHPDDSTRMLGIHQLITGMEKYSKDAMTKIIQQKDLAFNIYDKDQKNEEKKHAYFDAKRIYSSSIVGIEHLWRELCHLYATNTIKYATLPLLAAQHLIDGFTLELLDGDAGMLEPVWIKAVFGHVQKRLEELRKQADSNSTAEKPIRICVLSIIGCQSSGKSTLLNLMFGTRLRTSAGQCTRGVNMQLIRVENRKEKYDYILVLDTEGIRAPEYAGLQDSSWRDNRIATFAILPADVTIICVNSEDDSAAREVLPIVMLTHQQSELATSTSGHNNRLSTRIFFVYVRVDTNDTKKLVTPIQRMFIDLKDNLEKLTHQKNNNDNKTNGDSIGFRDFRSKDPNDPNSEIGDARSDIKFLGKLKMGDTPPDDLPNTEFGQSVIELNDYIYQRLVTETADGQWEARELKHFTDYLELIWSCILSADFGLTFKTVMERRLYEELDMYLAKQRSIVANLYSTIYEEIAEEIGKELSLSSPDQTDKCKSEIAKYKAKLKRDSNEITEKINQEVLEELKKNDEHYQQWHDHSKQNWKTFTTTRLEIYDSRIRELITNRLTYDSKLISCQKQIRADITKLFQDKTKENKHILKTEEEKKSEFNTIYKKIIHETEQSHPQINVEKSITEVYSQNKRVWQFHQVTSTNIQLISKDNNESYFDRFMKYIWPNRKDKKRKSTVDEEQFLRNLCSEIENLLQSITCYDDDITQQAILKTQNHIDTSHYVQDTLINRAHQLVYQLLIEKLTRIQHKWESQNSITVRLKNAKADLWKFYKNTDQGIVGAELLSSELATVLNKWWKVGYKTSLCKYIANDLQPESWVSNSVVLLAYADLELLELIEKRKITEMIERVTNCSSHYGLIVNKLIKSKLDKCFKGQRVLYDDKIKRELSTAVAETKAFEAPLCTDPDEIRQGSTEFFFSKLKEYLPLTFTDPLSALNVTDYTACDKETVEGWDNILKNMLTHLSSKEDLTFSDDEVTLMVELIRNLIITNNDSNAVKLRCSIPCPECGAPCKRSYGHMVLKGERHDCDHQPSGLSGNEWIHNLELLHESCSQNVAAFPQPYFIVDEVYYPYSNFSQFYTEWKQPISEPNANPQNRVREYIFYHYQQELCDYHKKGKKPCSNIPKTYNHSVTSMKAYAEMIRDA</sequence>
<feature type="region of interest" description="Disordered" evidence="1">
    <location>
        <begin position="1724"/>
        <end position="1757"/>
    </location>
</feature>
<keyword evidence="5" id="KW-1185">Reference proteome</keyword>
<evidence type="ECO:0000313" key="3">
    <source>
        <dbReference type="EMBL" id="CAF1090941.1"/>
    </source>
</evidence>
<dbReference type="Proteomes" id="UP000663829">
    <property type="component" value="Unassembled WGS sequence"/>
</dbReference>
<dbReference type="SUPFAM" id="SSF52540">
    <property type="entry name" value="P-loop containing nucleoside triphosphate hydrolases"/>
    <property type="match status" value="1"/>
</dbReference>
<dbReference type="OrthoDB" id="1597724at2759"/>
<feature type="compositionally biased region" description="Basic and acidic residues" evidence="1">
    <location>
        <begin position="1739"/>
        <end position="1749"/>
    </location>
</feature>
<dbReference type="Proteomes" id="UP000681722">
    <property type="component" value="Unassembled WGS sequence"/>
</dbReference>
<dbReference type="EMBL" id="CAJNOQ010005228">
    <property type="protein sequence ID" value="CAF1090941.1"/>
    <property type="molecule type" value="Genomic_DNA"/>
</dbReference>
<evidence type="ECO:0000313" key="4">
    <source>
        <dbReference type="EMBL" id="CAF3856328.1"/>
    </source>
</evidence>
<dbReference type="PANTHER" id="PTHR22796:SF1">
    <property type="entry name" value="VWFA DOMAIN-CONTAINING PROTEIN"/>
    <property type="match status" value="1"/>
</dbReference>
<comment type="caution">
    <text evidence="3">The sequence shown here is derived from an EMBL/GenBank/DDBJ whole genome shotgun (WGS) entry which is preliminary data.</text>
</comment>
<dbReference type="Pfam" id="PF25683">
    <property type="entry name" value="URGCP_GTPase"/>
    <property type="match status" value="1"/>
</dbReference>
<feature type="region of interest" description="Disordered" evidence="1">
    <location>
        <begin position="443"/>
        <end position="463"/>
    </location>
</feature>